<evidence type="ECO:0000259" key="1">
    <source>
        <dbReference type="Pfam" id="PF01557"/>
    </source>
</evidence>
<dbReference type="GO" id="GO:0016787">
    <property type="term" value="F:hydrolase activity"/>
    <property type="evidence" value="ECO:0007669"/>
    <property type="project" value="UniProtKB-KW"/>
</dbReference>
<dbReference type="InterPro" id="IPR011234">
    <property type="entry name" value="Fumarylacetoacetase-like_C"/>
</dbReference>
<keyword evidence="4" id="KW-1185">Reference proteome</keyword>
<comment type="caution">
    <text evidence="3">The sequence shown here is derived from an EMBL/GenBank/DDBJ whole genome shotgun (WGS) entry which is preliminary data.</text>
</comment>
<dbReference type="PANTHER" id="PTHR43211:SF1">
    <property type="entry name" value="BLL6422 PROTEIN"/>
    <property type="match status" value="1"/>
</dbReference>
<organism evidence="3 4">
    <name type="scientific">Nemorincola caseinilytica</name>
    <dbReference type="NCBI Taxonomy" id="2054315"/>
    <lineage>
        <taxon>Bacteria</taxon>
        <taxon>Pseudomonadati</taxon>
        <taxon>Bacteroidota</taxon>
        <taxon>Chitinophagia</taxon>
        <taxon>Chitinophagales</taxon>
        <taxon>Chitinophagaceae</taxon>
        <taxon>Nemorincola</taxon>
    </lineage>
</organism>
<proteinExistence type="predicted"/>
<protein>
    <submittedName>
        <fullName evidence="3">Fumarylacetoacetate hydrolase family protein</fullName>
    </submittedName>
</protein>
<evidence type="ECO:0000259" key="2">
    <source>
        <dbReference type="Pfam" id="PF18288"/>
    </source>
</evidence>
<evidence type="ECO:0000313" key="4">
    <source>
        <dbReference type="Proteomes" id="UP001500067"/>
    </source>
</evidence>
<name>A0ABP8NEM0_9BACT</name>
<gene>
    <name evidence="3" type="ORF">GCM10023093_14420</name>
</gene>
<dbReference type="PANTHER" id="PTHR43211">
    <property type="entry name" value="FUMARYLACETOACETATE HYDROLASE"/>
    <property type="match status" value="1"/>
</dbReference>
<accession>A0ABP8NEM0</accession>
<dbReference type="SUPFAM" id="SSF56529">
    <property type="entry name" value="FAH"/>
    <property type="match status" value="1"/>
</dbReference>
<evidence type="ECO:0000313" key="3">
    <source>
        <dbReference type="EMBL" id="GAA4464316.1"/>
    </source>
</evidence>
<dbReference type="Pfam" id="PF18288">
    <property type="entry name" value="FAA_hydro_N_2"/>
    <property type="match status" value="1"/>
</dbReference>
<keyword evidence="3" id="KW-0378">Hydrolase</keyword>
<dbReference type="Pfam" id="PF01557">
    <property type="entry name" value="FAA_hydrolase"/>
    <property type="match status" value="1"/>
</dbReference>
<dbReference type="InterPro" id="IPR041072">
    <property type="entry name" value="FAA_hydro_N"/>
</dbReference>
<feature type="domain" description="Fumarylacetoacetase-like C-terminal" evidence="1">
    <location>
        <begin position="85"/>
        <end position="320"/>
    </location>
</feature>
<reference evidence="4" key="1">
    <citation type="journal article" date="2019" name="Int. J. Syst. Evol. Microbiol.">
        <title>The Global Catalogue of Microorganisms (GCM) 10K type strain sequencing project: providing services to taxonomists for standard genome sequencing and annotation.</title>
        <authorList>
            <consortium name="The Broad Institute Genomics Platform"/>
            <consortium name="The Broad Institute Genome Sequencing Center for Infectious Disease"/>
            <person name="Wu L."/>
            <person name="Ma J."/>
        </authorList>
    </citation>
    <scope>NUCLEOTIDE SEQUENCE [LARGE SCALE GENOMIC DNA]</scope>
    <source>
        <strain evidence="4">JCM 32105</strain>
    </source>
</reference>
<feature type="domain" description="Fumarylacetoacetase N-terminal" evidence="2">
    <location>
        <begin position="1"/>
        <end position="80"/>
    </location>
</feature>
<sequence>MKLVTYSDNGREQLGFLVNGNIYATTAADSSLPATMSELLQNWEARIDAMKATATAIAQGNTTAEGIPYTGMNVLAPVPRPTSCRDGYAFRQHVAAARRNRKVDMIAEFDQYPIFYFTNHNAIQGPGDILCMPDHFKKLDFELEAAIVICKKGRNITAAEADSYIGGYMIMNDMSARTLQMEEMLLNLGPAKGKDFSTVIGPILVTPDELEPYKIPAKPGHTGNNYALKMTCTVNGVQVSEGNVGDMDWTFAEIVERCAYGVDILPGDVIGSGTVGTGCFLELNGTGKLTDPNYKEQWLQAGDVVEMDIAHLGHLSNTIVADKTDLSILGLKKMG</sequence>
<dbReference type="Gene3D" id="3.90.850.10">
    <property type="entry name" value="Fumarylacetoacetase-like, C-terminal domain"/>
    <property type="match status" value="1"/>
</dbReference>
<dbReference type="InterPro" id="IPR036663">
    <property type="entry name" value="Fumarylacetoacetase_C_sf"/>
</dbReference>
<dbReference type="Proteomes" id="UP001500067">
    <property type="component" value="Unassembled WGS sequence"/>
</dbReference>
<dbReference type="EMBL" id="BAABFA010000009">
    <property type="protein sequence ID" value="GAA4464316.1"/>
    <property type="molecule type" value="Genomic_DNA"/>
</dbReference>
<dbReference type="RefSeq" id="WP_345080784.1">
    <property type="nucleotide sequence ID" value="NZ_BAABFA010000009.1"/>
</dbReference>